<name>A0A3N9TDY5_9VIBR</name>
<dbReference type="OrthoDB" id="5893245at2"/>
<protein>
    <submittedName>
        <fullName evidence="1">Uncharacterized protein</fullName>
    </submittedName>
</protein>
<dbReference type="Proteomes" id="UP000281112">
    <property type="component" value="Unassembled WGS sequence"/>
</dbReference>
<organism evidence="1 2">
    <name type="scientific">Vibrio viridaestus</name>
    <dbReference type="NCBI Taxonomy" id="2487322"/>
    <lineage>
        <taxon>Bacteria</taxon>
        <taxon>Pseudomonadati</taxon>
        <taxon>Pseudomonadota</taxon>
        <taxon>Gammaproteobacteria</taxon>
        <taxon>Vibrionales</taxon>
        <taxon>Vibrionaceae</taxon>
        <taxon>Vibrio</taxon>
    </lineage>
</organism>
<dbReference type="EMBL" id="RJVQ01000009">
    <property type="protein sequence ID" value="RQW61913.1"/>
    <property type="molecule type" value="Genomic_DNA"/>
</dbReference>
<comment type="caution">
    <text evidence="1">The sequence shown here is derived from an EMBL/GenBank/DDBJ whole genome shotgun (WGS) entry which is preliminary data.</text>
</comment>
<proteinExistence type="predicted"/>
<dbReference type="AlphaFoldDB" id="A0A3N9TDY5"/>
<evidence type="ECO:0000313" key="2">
    <source>
        <dbReference type="Proteomes" id="UP000281112"/>
    </source>
</evidence>
<keyword evidence="2" id="KW-1185">Reference proteome</keyword>
<accession>A0A3N9TDY5</accession>
<evidence type="ECO:0000313" key="1">
    <source>
        <dbReference type="EMBL" id="RQW61913.1"/>
    </source>
</evidence>
<gene>
    <name evidence="1" type="ORF">EES38_16975</name>
</gene>
<sequence>MLNQERIYNAFFKAQDAFNTNQYSQFDIDVIQDYVHWGKMIGCVHREGSPSENNLLQELFLRRVFFDLLSAIEDEKRSMTFRRVCLDNIYIPLMCLKRFYHAFSYGHEKLLALHSRLSTAQIRFNCHL</sequence>
<reference evidence="1 2" key="1">
    <citation type="submission" date="2018-11" db="EMBL/GenBank/DDBJ databases">
        <title>Vibrio LJC006 sp. nov., isolated from seawater during the bloom of the enteromorpha.</title>
        <authorList>
            <person name="Liang J."/>
        </authorList>
    </citation>
    <scope>NUCLEOTIDE SEQUENCE [LARGE SCALE GENOMIC DNA]</scope>
    <source>
        <strain evidence="1 2">LJC006</strain>
    </source>
</reference>